<evidence type="ECO:0000313" key="4">
    <source>
        <dbReference type="Proteomes" id="UP000093795"/>
    </source>
</evidence>
<organism evidence="3 4">
    <name type="scientific">Mycobacterium asiaticum</name>
    <dbReference type="NCBI Taxonomy" id="1790"/>
    <lineage>
        <taxon>Bacteria</taxon>
        <taxon>Bacillati</taxon>
        <taxon>Actinomycetota</taxon>
        <taxon>Actinomycetes</taxon>
        <taxon>Mycobacteriales</taxon>
        <taxon>Mycobacteriaceae</taxon>
        <taxon>Mycobacterium</taxon>
    </lineage>
</organism>
<dbReference type="SMART" id="SM00507">
    <property type="entry name" value="HNHc"/>
    <property type="match status" value="1"/>
</dbReference>
<sequence>MFEGPSGHRSPPEVIEYFDELFERHYPSRTPVSAELLERIGVAARAENRAAAAQLAAIGELFGYRLSRCAETESWAVDTEAAVSAEVAAELRIGQGMAGSKVRYARAMRERLPRVGEVFKAGDIDFRMFATAVYRTDLITDPQVLAVVDARLATNVARWPSMTPRRLAAQVDKVVARADADAVRRRRERIVEREIWIGDTGDGLAHIQGSLLAPDAHLLDRRLDAMAATVCEHDPRTREQRRADALGALAGEADRLGCRCGRRDCQAGKRSAGPVVIHVVAERGSLDGTGSAPACELGAEGLIAPELVAELAASATLVPLTHPGDAPPESGYVPSKALADFVRCRDLTCRWPGCDQPAANCDVDHTIPYADGGRTHASNLKCYCRTHHLVKTFWGWQEKQLPDATLILTSPAGRTYVTTPGSALLFPSLCQGVGAIPAAEADVAADYCGDRTAMMPTRRRTRAQDRAGRIAAERRHNRDARMGRRAESMSMGSGSSGGPGPPGNDDPPPF</sequence>
<dbReference type="EMBL" id="LZKQ01000193">
    <property type="protein sequence ID" value="OBI81487.1"/>
    <property type="molecule type" value="Genomic_DNA"/>
</dbReference>
<accession>A0A1A3C590</accession>
<dbReference type="InterPro" id="IPR003615">
    <property type="entry name" value="HNH_nuc"/>
</dbReference>
<comment type="caution">
    <text evidence="3">The sequence shown here is derived from an EMBL/GenBank/DDBJ whole genome shotgun (WGS) entry which is preliminary data.</text>
</comment>
<gene>
    <name evidence="3" type="ORF">A9X01_23745</name>
</gene>
<evidence type="ECO:0000256" key="1">
    <source>
        <dbReference type="SAM" id="MobiDB-lite"/>
    </source>
</evidence>
<feature type="compositionally biased region" description="Basic and acidic residues" evidence="1">
    <location>
        <begin position="462"/>
        <end position="487"/>
    </location>
</feature>
<evidence type="ECO:0000313" key="3">
    <source>
        <dbReference type="EMBL" id="OBI81487.1"/>
    </source>
</evidence>
<dbReference type="CDD" id="cd00085">
    <property type="entry name" value="HNHc"/>
    <property type="match status" value="1"/>
</dbReference>
<dbReference type="Proteomes" id="UP000093795">
    <property type="component" value="Unassembled WGS sequence"/>
</dbReference>
<evidence type="ECO:0000259" key="2">
    <source>
        <dbReference type="SMART" id="SM00507"/>
    </source>
</evidence>
<dbReference type="OrthoDB" id="5242272at2"/>
<dbReference type="AlphaFoldDB" id="A0A1A3C590"/>
<name>A0A1A3C590_MYCAS</name>
<feature type="compositionally biased region" description="Pro residues" evidence="1">
    <location>
        <begin position="499"/>
        <end position="510"/>
    </location>
</feature>
<feature type="domain" description="HNH nuclease" evidence="2">
    <location>
        <begin position="337"/>
        <end position="389"/>
    </location>
</feature>
<dbReference type="InterPro" id="IPR003870">
    <property type="entry name" value="DUF222"/>
</dbReference>
<dbReference type="Pfam" id="PF02720">
    <property type="entry name" value="DUF222"/>
    <property type="match status" value="1"/>
</dbReference>
<feature type="region of interest" description="Disordered" evidence="1">
    <location>
        <begin position="458"/>
        <end position="510"/>
    </location>
</feature>
<reference evidence="3 4" key="1">
    <citation type="submission" date="2016-06" db="EMBL/GenBank/DDBJ databases">
        <authorList>
            <person name="Kjaerup R.B."/>
            <person name="Dalgaard T.S."/>
            <person name="Juul-Madsen H.R."/>
        </authorList>
    </citation>
    <scope>NUCLEOTIDE SEQUENCE [LARGE SCALE GENOMIC DNA]</scope>
    <source>
        <strain evidence="3 4">1081914.2</strain>
    </source>
</reference>
<protein>
    <recommendedName>
        <fullName evidence="2">HNH nuclease domain-containing protein</fullName>
    </recommendedName>
</protein>
<dbReference type="Gene3D" id="1.10.30.50">
    <property type="match status" value="1"/>
</dbReference>
<dbReference type="RefSeq" id="WP_065121788.1">
    <property type="nucleotide sequence ID" value="NZ_LZKQ01000193.1"/>
</dbReference>
<proteinExistence type="predicted"/>